<keyword evidence="2" id="KW-1185">Reference proteome</keyword>
<dbReference type="AlphaFoldDB" id="A0A6N6NL94"/>
<dbReference type="RefSeq" id="WP_158050333.1">
    <property type="nucleotide sequence ID" value="NZ_WAJR01000033.1"/>
</dbReference>
<dbReference type="GeneID" id="98658698"/>
<reference evidence="1 2" key="1">
    <citation type="submission" date="2019-09" db="EMBL/GenBank/DDBJ databases">
        <title>Whole genome shotgun sequencing (WGS) of Ellagibacter isourolithinifaciens DSM 104140(T) and Adlercreutzia muris DSM 29508(T).</title>
        <authorList>
            <person name="Stoll D.A."/>
            <person name="Danylec N."/>
            <person name="Huch M."/>
        </authorList>
    </citation>
    <scope>NUCLEOTIDE SEQUENCE [LARGE SCALE GENOMIC DNA]</scope>
    <source>
        <strain evidence="1 2">DSM 104140</strain>
    </source>
</reference>
<name>A0A6N6NL94_9ACTN</name>
<evidence type="ECO:0000313" key="1">
    <source>
        <dbReference type="EMBL" id="KAB1636610.1"/>
    </source>
</evidence>
<evidence type="ECO:0000313" key="2">
    <source>
        <dbReference type="Proteomes" id="UP000468668"/>
    </source>
</evidence>
<gene>
    <name evidence="1" type="ORF">F8C90_09765</name>
</gene>
<dbReference type="EMBL" id="WAJR01000033">
    <property type="protein sequence ID" value="KAB1636610.1"/>
    <property type="molecule type" value="Genomic_DNA"/>
</dbReference>
<dbReference type="OrthoDB" id="9759785at2"/>
<dbReference type="Proteomes" id="UP000468668">
    <property type="component" value="Unassembled WGS sequence"/>
</dbReference>
<accession>A0A6N6NL94</accession>
<organism evidence="1 2">
    <name type="scientific">Ellagibacter isourolithinifaciens</name>
    <dbReference type="NCBI Taxonomy" id="2137581"/>
    <lineage>
        <taxon>Bacteria</taxon>
        <taxon>Bacillati</taxon>
        <taxon>Actinomycetota</taxon>
        <taxon>Coriobacteriia</taxon>
        <taxon>Eggerthellales</taxon>
        <taxon>Eggerthellaceae</taxon>
        <taxon>Ellagibacter</taxon>
    </lineage>
</organism>
<proteinExistence type="predicted"/>
<protein>
    <recommendedName>
        <fullName evidence="3">Phage gp6-like head-tail connector protein</fullName>
    </recommendedName>
</protein>
<evidence type="ECO:0008006" key="3">
    <source>
        <dbReference type="Google" id="ProtNLM"/>
    </source>
</evidence>
<sequence>MAVTKHDVCEYVGLEAEYLDPVQERRVDQALAASRLWLRGAVGSDVDMDNPMAEELVLMAAGEMFENRSLTDDRLSKYAGGKAAASLNRLAHDAIMQLKYCGFPKSEEGGGAE</sequence>
<comment type="caution">
    <text evidence="1">The sequence shown here is derived from an EMBL/GenBank/DDBJ whole genome shotgun (WGS) entry which is preliminary data.</text>
</comment>